<reference evidence="6 7" key="1">
    <citation type="submission" date="2023-09" db="EMBL/GenBank/DDBJ databases">
        <title>Xinfangfangia sedmenti sp. nov., isolated the sedment.</title>
        <authorList>
            <person name="Xu L."/>
        </authorList>
    </citation>
    <scope>NUCLEOTIDE SEQUENCE [LARGE SCALE GENOMIC DNA]</scope>
    <source>
        <strain evidence="6 7">LG-4</strain>
    </source>
</reference>
<name>A0ABU1F9Z6_9RHOB</name>
<evidence type="ECO:0000313" key="7">
    <source>
        <dbReference type="Proteomes" id="UP001247754"/>
    </source>
</evidence>
<dbReference type="Proteomes" id="UP001247754">
    <property type="component" value="Unassembled WGS sequence"/>
</dbReference>
<keyword evidence="7" id="KW-1185">Reference proteome</keyword>
<evidence type="ECO:0000256" key="3">
    <source>
        <dbReference type="ARBA" id="ARBA00022970"/>
    </source>
</evidence>
<feature type="chain" id="PRO_5045804793" evidence="4">
    <location>
        <begin position="23"/>
        <end position="378"/>
    </location>
</feature>
<sequence>MKRLTGLAGFAAAALIAGAAHAEEPWQFATMMSLTGNAAGYSEELKLGFEMAQEKINASGGIAGRPVQLKLMDTQSNPAQVATLIRQACAESLVVLGPALSNEARVAFPVANGMGCPALAAAAGAEGLTADNRPWTFAMLTPSNILTPAAVQEMVKVVNPARAVVLVEKSDPAANSYGVQAAKALADAGAAVDEISVSSNDVDFGPAVTRTASGNPDLIVISVLDRAAAGLLKELHKSQIGTTRMLTQSAYNATVGALPPEVLNNVYRFTQSDPGASTDPATQEFVAAFRERAGRMPSIVSTLTYDLLMLTKDTVEKAGIAGDPAKRAEERQAFIDTLAQTRDWQGLGGIFAMSEQGFMTKVPMLLVYDNGTWKPVNE</sequence>
<keyword evidence="2 4" id="KW-0732">Signal</keyword>
<evidence type="ECO:0000256" key="4">
    <source>
        <dbReference type="SAM" id="SignalP"/>
    </source>
</evidence>
<dbReference type="PANTHER" id="PTHR30483:SF6">
    <property type="entry name" value="PERIPLASMIC BINDING PROTEIN OF ABC TRANSPORTER FOR NATURAL AMINO ACIDS"/>
    <property type="match status" value="1"/>
</dbReference>
<dbReference type="SUPFAM" id="SSF53822">
    <property type="entry name" value="Periplasmic binding protein-like I"/>
    <property type="match status" value="1"/>
</dbReference>
<feature type="signal peptide" evidence="4">
    <location>
        <begin position="1"/>
        <end position="22"/>
    </location>
</feature>
<feature type="domain" description="Leucine-binding protein" evidence="5">
    <location>
        <begin position="31"/>
        <end position="360"/>
    </location>
</feature>
<keyword evidence="3" id="KW-0029">Amino-acid transport</keyword>
<protein>
    <submittedName>
        <fullName evidence="6">ABC transporter substrate-binding protein</fullName>
    </submittedName>
</protein>
<dbReference type="InterPro" id="IPR051010">
    <property type="entry name" value="BCAA_transport"/>
</dbReference>
<dbReference type="Gene3D" id="3.40.50.2300">
    <property type="match status" value="2"/>
</dbReference>
<comment type="caution">
    <text evidence="6">The sequence shown here is derived from an EMBL/GenBank/DDBJ whole genome shotgun (WGS) entry which is preliminary data.</text>
</comment>
<gene>
    <name evidence="6" type="ORF">RGD00_11635</name>
</gene>
<evidence type="ECO:0000256" key="2">
    <source>
        <dbReference type="ARBA" id="ARBA00022729"/>
    </source>
</evidence>
<comment type="similarity">
    <text evidence="1">Belongs to the leucine-binding protein family.</text>
</comment>
<dbReference type="Pfam" id="PF13458">
    <property type="entry name" value="Peripla_BP_6"/>
    <property type="match status" value="1"/>
</dbReference>
<keyword evidence="3" id="KW-0813">Transport</keyword>
<proteinExistence type="inferred from homology"/>
<evidence type="ECO:0000259" key="5">
    <source>
        <dbReference type="Pfam" id="PF13458"/>
    </source>
</evidence>
<dbReference type="RefSeq" id="WP_310457501.1">
    <property type="nucleotide sequence ID" value="NZ_JAVKPH010000012.1"/>
</dbReference>
<evidence type="ECO:0000256" key="1">
    <source>
        <dbReference type="ARBA" id="ARBA00010062"/>
    </source>
</evidence>
<dbReference type="EMBL" id="JAVKPH010000012">
    <property type="protein sequence ID" value="MDR5653259.1"/>
    <property type="molecule type" value="Genomic_DNA"/>
</dbReference>
<organism evidence="6 7">
    <name type="scientific">Ruixingdingia sedimenti</name>
    <dbReference type="NCBI Taxonomy" id="3073604"/>
    <lineage>
        <taxon>Bacteria</taxon>
        <taxon>Pseudomonadati</taxon>
        <taxon>Pseudomonadota</taxon>
        <taxon>Alphaproteobacteria</taxon>
        <taxon>Rhodobacterales</taxon>
        <taxon>Paracoccaceae</taxon>
        <taxon>Ruixingdingia</taxon>
    </lineage>
</organism>
<dbReference type="InterPro" id="IPR028082">
    <property type="entry name" value="Peripla_BP_I"/>
</dbReference>
<dbReference type="PANTHER" id="PTHR30483">
    <property type="entry name" value="LEUCINE-SPECIFIC-BINDING PROTEIN"/>
    <property type="match status" value="1"/>
</dbReference>
<evidence type="ECO:0000313" key="6">
    <source>
        <dbReference type="EMBL" id="MDR5653259.1"/>
    </source>
</evidence>
<accession>A0ABU1F9Z6</accession>
<dbReference type="InterPro" id="IPR028081">
    <property type="entry name" value="Leu-bd"/>
</dbReference>